<evidence type="ECO:0000313" key="1">
    <source>
        <dbReference type="EMBL" id="RYQ84423.1"/>
    </source>
</evidence>
<comment type="caution">
    <text evidence="1">The sequence shown here is derived from an EMBL/GenBank/DDBJ whole genome shotgun (WGS) entry which is preliminary data.</text>
</comment>
<dbReference type="EMBL" id="SDMP01000020">
    <property type="protein sequence ID" value="RYQ84423.1"/>
    <property type="molecule type" value="Genomic_DNA"/>
</dbReference>
<reference evidence="1 2" key="1">
    <citation type="submission" date="2019-01" db="EMBL/GenBank/DDBJ databases">
        <title>Sequencing of cultivated peanut Arachis hypogaea provides insights into genome evolution and oil improvement.</title>
        <authorList>
            <person name="Chen X."/>
        </authorList>
    </citation>
    <scope>NUCLEOTIDE SEQUENCE [LARGE SCALE GENOMIC DNA]</scope>
    <source>
        <strain evidence="2">cv. Fuhuasheng</strain>
        <tissue evidence="1">Leaves</tissue>
    </source>
</reference>
<evidence type="ECO:0000313" key="2">
    <source>
        <dbReference type="Proteomes" id="UP000289738"/>
    </source>
</evidence>
<keyword evidence="2" id="KW-1185">Reference proteome</keyword>
<name>A0A444X461_ARAHY</name>
<gene>
    <name evidence="1" type="ORF">Ahy_B10g103740</name>
</gene>
<protein>
    <submittedName>
        <fullName evidence="1">Uncharacterized protein</fullName>
    </submittedName>
</protein>
<organism evidence="1 2">
    <name type="scientific">Arachis hypogaea</name>
    <name type="common">Peanut</name>
    <dbReference type="NCBI Taxonomy" id="3818"/>
    <lineage>
        <taxon>Eukaryota</taxon>
        <taxon>Viridiplantae</taxon>
        <taxon>Streptophyta</taxon>
        <taxon>Embryophyta</taxon>
        <taxon>Tracheophyta</taxon>
        <taxon>Spermatophyta</taxon>
        <taxon>Magnoliopsida</taxon>
        <taxon>eudicotyledons</taxon>
        <taxon>Gunneridae</taxon>
        <taxon>Pentapetalae</taxon>
        <taxon>rosids</taxon>
        <taxon>fabids</taxon>
        <taxon>Fabales</taxon>
        <taxon>Fabaceae</taxon>
        <taxon>Papilionoideae</taxon>
        <taxon>50 kb inversion clade</taxon>
        <taxon>dalbergioids sensu lato</taxon>
        <taxon>Dalbergieae</taxon>
        <taxon>Pterocarpus clade</taxon>
        <taxon>Arachis</taxon>
    </lineage>
</organism>
<sequence>MSPINQLRKTTHLIHVLGTLFLHVSKKKYTNKSAEKGNGKGKGKEKEKICVDDNAFVEDVSDFQIDLRFMRGGRPENYDAYDPGTDSNGSNSWYSHCDVNTFFKIKYDLLLNRNLISKALSHTRNVVYGDEKAQYALLRDYGKTLLKINPGSTIQICTSP</sequence>
<dbReference type="Proteomes" id="UP000289738">
    <property type="component" value="Chromosome B10"/>
</dbReference>
<proteinExistence type="predicted"/>
<accession>A0A444X461</accession>
<dbReference type="AlphaFoldDB" id="A0A444X461"/>